<keyword evidence="3" id="KW-1185">Reference proteome</keyword>
<name>A0ABV9G480_9ACTN</name>
<accession>A0ABV9G480</accession>
<feature type="transmembrane region" description="Helical" evidence="1">
    <location>
        <begin position="59"/>
        <end position="80"/>
    </location>
</feature>
<feature type="transmembrane region" description="Helical" evidence="1">
    <location>
        <begin position="100"/>
        <end position="123"/>
    </location>
</feature>
<dbReference type="RefSeq" id="WP_381193011.1">
    <property type="nucleotide sequence ID" value="NZ_JBHSFE010000008.1"/>
</dbReference>
<evidence type="ECO:0000256" key="1">
    <source>
        <dbReference type="SAM" id="Phobius"/>
    </source>
</evidence>
<feature type="transmembrane region" description="Helical" evidence="1">
    <location>
        <begin position="135"/>
        <end position="162"/>
    </location>
</feature>
<keyword evidence="1" id="KW-1133">Transmembrane helix</keyword>
<reference evidence="3" key="1">
    <citation type="journal article" date="2019" name="Int. J. Syst. Evol. Microbiol.">
        <title>The Global Catalogue of Microorganisms (GCM) 10K type strain sequencing project: providing services to taxonomists for standard genome sequencing and annotation.</title>
        <authorList>
            <consortium name="The Broad Institute Genomics Platform"/>
            <consortium name="The Broad Institute Genome Sequencing Center for Infectious Disease"/>
            <person name="Wu L."/>
            <person name="Ma J."/>
        </authorList>
    </citation>
    <scope>NUCLEOTIDE SEQUENCE [LARGE SCALE GENOMIC DNA]</scope>
    <source>
        <strain evidence="3">CGMCC 4.7139</strain>
    </source>
</reference>
<evidence type="ECO:0000313" key="2">
    <source>
        <dbReference type="EMBL" id="MFC4607870.1"/>
    </source>
</evidence>
<dbReference type="Proteomes" id="UP001595993">
    <property type="component" value="Unassembled WGS sequence"/>
</dbReference>
<keyword evidence="1" id="KW-0472">Membrane</keyword>
<organism evidence="2 3">
    <name type="scientific">Streptomyces maoxianensis</name>
    <dbReference type="NCBI Taxonomy" id="1459942"/>
    <lineage>
        <taxon>Bacteria</taxon>
        <taxon>Bacillati</taxon>
        <taxon>Actinomycetota</taxon>
        <taxon>Actinomycetes</taxon>
        <taxon>Kitasatosporales</taxon>
        <taxon>Streptomycetaceae</taxon>
        <taxon>Streptomyces</taxon>
    </lineage>
</organism>
<protein>
    <submittedName>
        <fullName evidence="2">DUF3995 domain-containing protein</fullName>
    </submittedName>
</protein>
<evidence type="ECO:0000313" key="3">
    <source>
        <dbReference type="Proteomes" id="UP001595993"/>
    </source>
</evidence>
<keyword evidence="1" id="KW-0812">Transmembrane</keyword>
<dbReference type="EMBL" id="JBHSFE010000008">
    <property type="protein sequence ID" value="MFC4607870.1"/>
    <property type="molecule type" value="Genomic_DNA"/>
</dbReference>
<gene>
    <name evidence="2" type="ORF">ACFO9E_08580</name>
</gene>
<dbReference type="Pfam" id="PF13160">
    <property type="entry name" value="DUF3995"/>
    <property type="match status" value="1"/>
</dbReference>
<sequence length="214" mass="23035">MPDEFRDRHAANVAHITGICSLRSLRSLLLVGNYQACRRCFDSIAKRGWRLRFGVSRRAGYLAAGWAVIFAGLHFFWALGGEVGLDVSAGEQLASERPTWFVAGGLWGVGLLCLVGAAVALGLQRRGAHGRRWRALRLLGLAICLLLLVRGVLVEVLLIAGVSTVGEVSAAQKLWTLAVWNPWFILGGALFGLAARSFGRGMAGRAAERATAIQ</sequence>
<proteinExistence type="predicted"/>
<comment type="caution">
    <text evidence="2">The sequence shown here is derived from an EMBL/GenBank/DDBJ whole genome shotgun (WGS) entry which is preliminary data.</text>
</comment>
<dbReference type="InterPro" id="IPR025058">
    <property type="entry name" value="DUF3995"/>
</dbReference>
<feature type="transmembrane region" description="Helical" evidence="1">
    <location>
        <begin position="174"/>
        <end position="195"/>
    </location>
</feature>